<dbReference type="AlphaFoldDB" id="A0A139KXG5"/>
<dbReference type="STRING" id="28116.Bovatus_00572"/>
<dbReference type="InterPro" id="IPR011990">
    <property type="entry name" value="TPR-like_helical_dom_sf"/>
</dbReference>
<sequence>MRKYLRNITVGAALLLLAGSCTDKFEEYNTNQYQIHDADPATLMKSMIETIVNIQQNDSQMQDQMVGQLGGYLCCSNTWSGTNFSTFNQSDAWNATPWNTPFEKIYGNFFQIQEATNSTGHYYAFACMIRAITMLRVADCYGPMPYSQVKKGNFYVSYDTQEQVYANILSDLANAADVLYNYYVETNGNAPLGANDPVFDGNYSGWAKLANSMRLRVAMRISGTWPGIAQEAAEAAVTHKAGLIESNSDNAMLSCGTQSNPYQLAAVSWGDLRVNANIVDYMNAYGDPRMPKFFNKSTLAGKTDKYVGMRTGDADFKKADAAGFSIPAYTATSKLMVFCAAETAFLRAEGKLRGWNVGSKTAKAYYEDGINLSMEQYQVSATEYMKIDEAPVVSHESDVVQNATATITNTVSVMWDDSESDNVNGKNFQRVITQKWIANYPLGLEAWAEYRRTGYPELYPCIDNLSDCGVSSQRGMRRLSFPYTEAQNNKANYDLGVAELGGADNEATDLKWAKKN</sequence>
<keyword evidence="2" id="KW-0449">Lipoprotein</keyword>
<dbReference type="Proteomes" id="UP000473905">
    <property type="component" value="Unassembled WGS sequence"/>
</dbReference>
<evidence type="ECO:0000313" key="2">
    <source>
        <dbReference type="EMBL" id="KAA4665377.1"/>
    </source>
</evidence>
<evidence type="ECO:0000313" key="1">
    <source>
        <dbReference type="EMBL" id="KAA4098872.1"/>
    </source>
</evidence>
<dbReference type="Gene3D" id="1.25.40.390">
    <property type="match status" value="1"/>
</dbReference>
<organism evidence="2 4">
    <name type="scientific">Bacteroides ovatus</name>
    <dbReference type="NCBI Taxonomy" id="28116"/>
    <lineage>
        <taxon>Bacteria</taxon>
        <taxon>Pseudomonadati</taxon>
        <taxon>Bacteroidota</taxon>
        <taxon>Bacteroidia</taxon>
        <taxon>Bacteroidales</taxon>
        <taxon>Bacteroidaceae</taxon>
        <taxon>Bacteroides</taxon>
    </lineage>
</organism>
<accession>A0A139KXG5</accession>
<comment type="caution">
    <text evidence="2">The sequence shown here is derived from an EMBL/GenBank/DDBJ whole genome shotgun (WGS) entry which is preliminary data.</text>
</comment>
<name>A0A139KXG5_BACOV</name>
<dbReference type="RefSeq" id="WP_022199376.1">
    <property type="nucleotide sequence ID" value="NZ_CAXTIO010000001.1"/>
</dbReference>
<dbReference type="SUPFAM" id="SSF48452">
    <property type="entry name" value="TPR-like"/>
    <property type="match status" value="1"/>
</dbReference>
<evidence type="ECO:0000313" key="3">
    <source>
        <dbReference type="EMBL" id="MDC2741408.1"/>
    </source>
</evidence>
<dbReference type="InterPro" id="IPR024302">
    <property type="entry name" value="SusD-like"/>
</dbReference>
<gene>
    <name evidence="2" type="ORF">F3B98_07045</name>
    <name evidence="1" type="ORF">F3D66_10460</name>
    <name evidence="3" type="ORF">PO382_04125</name>
</gene>
<dbReference type="Pfam" id="PF12741">
    <property type="entry name" value="SusD-like"/>
    <property type="match status" value="1"/>
</dbReference>
<dbReference type="EMBL" id="VWKB01000013">
    <property type="protein sequence ID" value="KAA4098872.1"/>
    <property type="molecule type" value="Genomic_DNA"/>
</dbReference>
<dbReference type="Proteomes" id="UP001219389">
    <property type="component" value="Unassembled WGS sequence"/>
</dbReference>
<dbReference type="EMBL" id="JAQNZF010000004">
    <property type="protein sequence ID" value="MDC2741408.1"/>
    <property type="molecule type" value="Genomic_DNA"/>
</dbReference>
<evidence type="ECO:0000313" key="4">
    <source>
        <dbReference type="Proteomes" id="UP000435985"/>
    </source>
</evidence>
<dbReference type="Proteomes" id="UP000435985">
    <property type="component" value="Unassembled WGS sequence"/>
</dbReference>
<reference evidence="3" key="2">
    <citation type="submission" date="2022-10" db="EMBL/GenBank/DDBJ databases">
        <title>Human gut microbiome strain richness.</title>
        <authorList>
            <person name="Chen-Liaw A."/>
        </authorList>
    </citation>
    <scope>NUCLEOTIDE SEQUENCE</scope>
    <source>
        <strain evidence="3">BSD2780120875st1_E1_BSD2780120875_150330</strain>
    </source>
</reference>
<reference evidence="4 5" key="1">
    <citation type="journal article" date="2019" name="Nat. Med.">
        <title>A library of human gut bacterial isolates paired with longitudinal multiomics data enables mechanistic microbiome research.</title>
        <authorList>
            <person name="Poyet M."/>
            <person name="Groussin M."/>
            <person name="Gibbons S.M."/>
            <person name="Avila-Pacheco J."/>
            <person name="Jiang X."/>
            <person name="Kearney S.M."/>
            <person name="Perrotta A.R."/>
            <person name="Berdy B."/>
            <person name="Zhao S."/>
            <person name="Lieberman T.D."/>
            <person name="Swanson P.K."/>
            <person name="Smith M."/>
            <person name="Roesemann S."/>
            <person name="Alexander J.E."/>
            <person name="Rich S.A."/>
            <person name="Livny J."/>
            <person name="Vlamakis H."/>
            <person name="Clish C."/>
            <person name="Bullock K."/>
            <person name="Deik A."/>
            <person name="Scott J."/>
            <person name="Pierce K.A."/>
            <person name="Xavier R.J."/>
            <person name="Alm E.J."/>
        </authorList>
    </citation>
    <scope>NUCLEOTIDE SEQUENCE [LARGE SCALE GENOMIC DNA]</scope>
    <source>
        <strain evidence="1 5">BIOML-A134</strain>
        <strain evidence="2 4">BIOML-A14</strain>
    </source>
</reference>
<dbReference type="PROSITE" id="PS51257">
    <property type="entry name" value="PROKAR_LIPOPROTEIN"/>
    <property type="match status" value="1"/>
</dbReference>
<evidence type="ECO:0000313" key="5">
    <source>
        <dbReference type="Proteomes" id="UP000473905"/>
    </source>
</evidence>
<dbReference type="EMBL" id="VWFO01000006">
    <property type="protein sequence ID" value="KAA4665377.1"/>
    <property type="molecule type" value="Genomic_DNA"/>
</dbReference>
<protein>
    <submittedName>
        <fullName evidence="2">SusD/RagB family nutrient-binding outer membrane lipoprotein</fullName>
    </submittedName>
</protein>
<keyword evidence="5" id="KW-1185">Reference proteome</keyword>
<proteinExistence type="predicted"/>